<evidence type="ECO:0000313" key="3">
    <source>
        <dbReference type="Proteomes" id="UP000673394"/>
    </source>
</evidence>
<feature type="transmembrane region" description="Helical" evidence="1">
    <location>
        <begin position="95"/>
        <end position="117"/>
    </location>
</feature>
<keyword evidence="1" id="KW-1133">Transmembrane helix</keyword>
<name>A0ABS5CKF6_9BACL</name>
<evidence type="ECO:0000313" key="2">
    <source>
        <dbReference type="EMBL" id="MBP3966307.1"/>
    </source>
</evidence>
<proteinExistence type="predicted"/>
<dbReference type="Pfam" id="PF19728">
    <property type="entry name" value="DUF6220"/>
    <property type="match status" value="1"/>
</dbReference>
<reference evidence="2 3" key="1">
    <citation type="submission" date="2021-04" db="EMBL/GenBank/DDBJ databases">
        <title>Paenibacillus sp. DLE-14 whole genome sequence.</title>
        <authorList>
            <person name="Ham Y.J."/>
        </authorList>
    </citation>
    <scope>NUCLEOTIDE SEQUENCE [LARGE SCALE GENOMIC DNA]</scope>
    <source>
        <strain evidence="2 3">DLE-14</strain>
    </source>
</reference>
<dbReference type="InterPro" id="IPR046192">
    <property type="entry name" value="DUF6220"/>
</dbReference>
<keyword evidence="1" id="KW-0472">Membrane</keyword>
<organism evidence="2 3">
    <name type="scientific">Paenibacillus lignilyticus</name>
    <dbReference type="NCBI Taxonomy" id="1172615"/>
    <lineage>
        <taxon>Bacteria</taxon>
        <taxon>Bacillati</taxon>
        <taxon>Bacillota</taxon>
        <taxon>Bacilli</taxon>
        <taxon>Bacillales</taxon>
        <taxon>Paenibacillaceae</taxon>
        <taxon>Paenibacillus</taxon>
    </lineage>
</organism>
<keyword evidence="1" id="KW-0812">Transmembrane</keyword>
<protein>
    <recommendedName>
        <fullName evidence="4">DoxX family protein</fullName>
    </recommendedName>
</protein>
<sequence length="128" mass="14621">MPEGNRYLRLTIFLLAVLFAACIVIQVYIAGMATFIDGTHWSDHKNFVHIIEPVPLAIFVLSFFGRVRGAVRWIGLAMLVLVMAQYATAHLSDKLPYFSATHPVIALILLWLSVYTVKRSYLIWRRTI</sequence>
<comment type="caution">
    <text evidence="2">The sequence shown here is derived from an EMBL/GenBank/DDBJ whole genome shotgun (WGS) entry which is preliminary data.</text>
</comment>
<dbReference type="EMBL" id="JAGKSP010000017">
    <property type="protein sequence ID" value="MBP3966307.1"/>
    <property type="molecule type" value="Genomic_DNA"/>
</dbReference>
<feature type="transmembrane region" description="Helical" evidence="1">
    <location>
        <begin position="12"/>
        <end position="35"/>
    </location>
</feature>
<gene>
    <name evidence="2" type="ORF">I8J30_26745</name>
</gene>
<accession>A0ABS5CKF6</accession>
<dbReference type="PROSITE" id="PS51257">
    <property type="entry name" value="PROKAR_LIPOPROTEIN"/>
    <property type="match status" value="1"/>
</dbReference>
<feature type="transmembrane region" description="Helical" evidence="1">
    <location>
        <begin position="71"/>
        <end position="89"/>
    </location>
</feature>
<keyword evidence="3" id="KW-1185">Reference proteome</keyword>
<dbReference type="Proteomes" id="UP000673394">
    <property type="component" value="Unassembled WGS sequence"/>
</dbReference>
<feature type="transmembrane region" description="Helical" evidence="1">
    <location>
        <begin position="47"/>
        <end position="64"/>
    </location>
</feature>
<evidence type="ECO:0008006" key="4">
    <source>
        <dbReference type="Google" id="ProtNLM"/>
    </source>
</evidence>
<dbReference type="RefSeq" id="WP_210663379.1">
    <property type="nucleotide sequence ID" value="NZ_JAGKSP010000017.1"/>
</dbReference>
<evidence type="ECO:0000256" key="1">
    <source>
        <dbReference type="SAM" id="Phobius"/>
    </source>
</evidence>